<reference evidence="8" key="1">
    <citation type="submission" date="2023-07" db="EMBL/GenBank/DDBJ databases">
        <title>Defluviimonas sediminis sp. nov., isolated from mangrove sediment.</title>
        <authorList>
            <person name="Liu L."/>
            <person name="Li J."/>
            <person name="Huang Y."/>
            <person name="Pan J."/>
            <person name="Li M."/>
        </authorList>
    </citation>
    <scope>NUCLEOTIDE SEQUENCE [LARGE SCALE GENOMIC DNA]</scope>
    <source>
        <strain evidence="8">FT324</strain>
    </source>
</reference>
<organism evidence="7 8">
    <name type="scientific">Albidovulum sediminis</name>
    <dbReference type="NCBI Taxonomy" id="3066345"/>
    <lineage>
        <taxon>Bacteria</taxon>
        <taxon>Pseudomonadati</taxon>
        <taxon>Pseudomonadota</taxon>
        <taxon>Alphaproteobacteria</taxon>
        <taxon>Rhodobacterales</taxon>
        <taxon>Paracoccaceae</taxon>
        <taxon>Albidovulum</taxon>
    </lineage>
</organism>
<dbReference type="Gene3D" id="1.20.1250.20">
    <property type="entry name" value="MFS general substrate transporter like domains"/>
    <property type="match status" value="2"/>
</dbReference>
<feature type="transmembrane region" description="Helical" evidence="5">
    <location>
        <begin position="163"/>
        <end position="179"/>
    </location>
</feature>
<protein>
    <submittedName>
        <fullName evidence="7">MFS transporter</fullName>
    </submittedName>
</protein>
<dbReference type="InterPro" id="IPR051788">
    <property type="entry name" value="MFS_Transporter"/>
</dbReference>
<dbReference type="InterPro" id="IPR036259">
    <property type="entry name" value="MFS_trans_sf"/>
</dbReference>
<evidence type="ECO:0000256" key="5">
    <source>
        <dbReference type="SAM" id="Phobius"/>
    </source>
</evidence>
<feature type="transmembrane region" description="Helical" evidence="5">
    <location>
        <begin position="12"/>
        <end position="31"/>
    </location>
</feature>
<accession>A0ABT2NHT1</accession>
<evidence type="ECO:0000256" key="1">
    <source>
        <dbReference type="ARBA" id="ARBA00004141"/>
    </source>
</evidence>
<dbReference type="PANTHER" id="PTHR23514">
    <property type="entry name" value="BYPASS OF STOP CODON PROTEIN 6"/>
    <property type="match status" value="1"/>
</dbReference>
<feature type="transmembrane region" description="Helical" evidence="5">
    <location>
        <begin position="268"/>
        <end position="286"/>
    </location>
</feature>
<dbReference type="InterPro" id="IPR020846">
    <property type="entry name" value="MFS_dom"/>
</dbReference>
<evidence type="ECO:0000259" key="6">
    <source>
        <dbReference type="PROSITE" id="PS50850"/>
    </source>
</evidence>
<keyword evidence="2 5" id="KW-0812">Transmembrane</keyword>
<evidence type="ECO:0000256" key="3">
    <source>
        <dbReference type="ARBA" id="ARBA00022989"/>
    </source>
</evidence>
<gene>
    <name evidence="7" type="ORF">N5I32_02930</name>
</gene>
<name>A0ABT2NHT1_9RHOB</name>
<comment type="subcellular location">
    <subcellularLocation>
        <location evidence="1">Membrane</location>
        <topology evidence="1">Multi-pass membrane protein</topology>
    </subcellularLocation>
</comment>
<sequence length="394" mass="40057">MSLLRQIRLARAPIVAFAAMGMLWGAFAALVPDVKAMLGASDAEYGMLLFATPLAAVAAMLAAPALAPRLGRHVLPVSMALLALSFLLPGWMSVPVLFAVAMLAVGASNGFLDVTMNARVSALELSHGLHLMNLNHAAYSFGYAGVAVATGAARAAGYAPGEILSVVALVIGALALLTVERGPDINGFDRAAGFGGRLGALPVWGGVIVLIAFLSENAAENWSALHIERTLGGSVQEGSFGPAVMALTAGLGRIAGQVVAARVAEAVLMRWGVLLAAAGMVLTALAPAPAVVHMGLVVTGLGASVIAPTAFSVVGRLSDPGRRALMIARATTLGYLGYFFGPPALGLVAEMFGLRAAFLGIAGVILAVLWLFPRLLACGGRGAAPEDRPEAPAA</sequence>
<feature type="transmembrane region" description="Helical" evidence="5">
    <location>
        <begin position="352"/>
        <end position="372"/>
    </location>
</feature>
<evidence type="ECO:0000313" key="8">
    <source>
        <dbReference type="Proteomes" id="UP001205601"/>
    </source>
</evidence>
<comment type="caution">
    <text evidence="7">The sequence shown here is derived from an EMBL/GenBank/DDBJ whole genome shotgun (WGS) entry which is preliminary data.</text>
</comment>
<feature type="transmembrane region" description="Helical" evidence="5">
    <location>
        <begin position="326"/>
        <end position="346"/>
    </location>
</feature>
<evidence type="ECO:0000313" key="7">
    <source>
        <dbReference type="EMBL" id="MCT8328461.1"/>
    </source>
</evidence>
<feature type="transmembrane region" description="Helical" evidence="5">
    <location>
        <begin position="43"/>
        <end position="67"/>
    </location>
</feature>
<dbReference type="SUPFAM" id="SSF103473">
    <property type="entry name" value="MFS general substrate transporter"/>
    <property type="match status" value="1"/>
</dbReference>
<feature type="transmembrane region" description="Helical" evidence="5">
    <location>
        <begin position="292"/>
        <end position="314"/>
    </location>
</feature>
<dbReference type="Pfam" id="PF07690">
    <property type="entry name" value="MFS_1"/>
    <property type="match status" value="1"/>
</dbReference>
<proteinExistence type="predicted"/>
<dbReference type="PANTHER" id="PTHR23514:SF13">
    <property type="entry name" value="INNER MEMBRANE PROTEIN YBJJ"/>
    <property type="match status" value="1"/>
</dbReference>
<keyword evidence="4 5" id="KW-0472">Membrane</keyword>
<keyword evidence="3 5" id="KW-1133">Transmembrane helix</keyword>
<evidence type="ECO:0000256" key="4">
    <source>
        <dbReference type="ARBA" id="ARBA00023136"/>
    </source>
</evidence>
<feature type="transmembrane region" description="Helical" evidence="5">
    <location>
        <begin position="137"/>
        <end position="157"/>
    </location>
</feature>
<evidence type="ECO:0000256" key="2">
    <source>
        <dbReference type="ARBA" id="ARBA00022692"/>
    </source>
</evidence>
<feature type="domain" description="Major facilitator superfamily (MFS) profile" evidence="6">
    <location>
        <begin position="175"/>
        <end position="394"/>
    </location>
</feature>
<keyword evidence="8" id="KW-1185">Reference proteome</keyword>
<dbReference type="Proteomes" id="UP001205601">
    <property type="component" value="Unassembled WGS sequence"/>
</dbReference>
<dbReference type="RefSeq" id="WP_261493892.1">
    <property type="nucleotide sequence ID" value="NZ_JAOCQF010000001.1"/>
</dbReference>
<dbReference type="InterPro" id="IPR011701">
    <property type="entry name" value="MFS"/>
</dbReference>
<feature type="transmembrane region" description="Helical" evidence="5">
    <location>
        <begin position="200"/>
        <end position="219"/>
    </location>
</feature>
<dbReference type="PROSITE" id="PS50850">
    <property type="entry name" value="MFS"/>
    <property type="match status" value="1"/>
</dbReference>
<dbReference type="EMBL" id="JAOCQF010000001">
    <property type="protein sequence ID" value="MCT8328461.1"/>
    <property type="molecule type" value="Genomic_DNA"/>
</dbReference>